<evidence type="ECO:0000313" key="2">
    <source>
        <dbReference type="Proteomes" id="UP000693946"/>
    </source>
</evidence>
<proteinExistence type="predicted"/>
<protein>
    <submittedName>
        <fullName evidence="1">Uncharacterized protein</fullName>
    </submittedName>
</protein>
<dbReference type="AlphaFoldDB" id="A0AAV6S2K9"/>
<gene>
    <name evidence="1" type="ORF">JOB18_033013</name>
</gene>
<comment type="caution">
    <text evidence="1">The sequence shown here is derived from an EMBL/GenBank/DDBJ whole genome shotgun (WGS) entry which is preliminary data.</text>
</comment>
<sequence>MNDAMRSGNAAYQRKARDTVLSSVLEDFPALFARVSTTDPAAKHSSLSGFENSSFSASNASTKLKTEKLCQNNRIIR</sequence>
<keyword evidence="2" id="KW-1185">Reference proteome</keyword>
<accession>A0AAV6S2K9</accession>
<dbReference type="EMBL" id="JAGKHQ010000008">
    <property type="protein sequence ID" value="KAG7510825.1"/>
    <property type="molecule type" value="Genomic_DNA"/>
</dbReference>
<organism evidence="1 2">
    <name type="scientific">Solea senegalensis</name>
    <name type="common">Senegalese sole</name>
    <dbReference type="NCBI Taxonomy" id="28829"/>
    <lineage>
        <taxon>Eukaryota</taxon>
        <taxon>Metazoa</taxon>
        <taxon>Chordata</taxon>
        <taxon>Craniata</taxon>
        <taxon>Vertebrata</taxon>
        <taxon>Euteleostomi</taxon>
        <taxon>Actinopterygii</taxon>
        <taxon>Neopterygii</taxon>
        <taxon>Teleostei</taxon>
        <taxon>Neoteleostei</taxon>
        <taxon>Acanthomorphata</taxon>
        <taxon>Carangaria</taxon>
        <taxon>Pleuronectiformes</taxon>
        <taxon>Pleuronectoidei</taxon>
        <taxon>Soleidae</taxon>
        <taxon>Solea</taxon>
    </lineage>
</organism>
<name>A0AAV6S2K9_SOLSE</name>
<evidence type="ECO:0000313" key="1">
    <source>
        <dbReference type="EMBL" id="KAG7510825.1"/>
    </source>
</evidence>
<reference evidence="1 2" key="1">
    <citation type="journal article" date="2021" name="Sci. Rep.">
        <title>Chromosome anchoring in Senegalese sole (Solea senegalensis) reveals sex-associated markers and genome rearrangements in flatfish.</title>
        <authorList>
            <person name="Guerrero-Cozar I."/>
            <person name="Gomez-Garrido J."/>
            <person name="Berbel C."/>
            <person name="Martinez-Blanch J.F."/>
            <person name="Alioto T."/>
            <person name="Claros M.G."/>
            <person name="Gagnaire P.A."/>
            <person name="Manchado M."/>
        </authorList>
    </citation>
    <scope>NUCLEOTIDE SEQUENCE [LARGE SCALE GENOMIC DNA]</scope>
    <source>
        <strain evidence="1">Sse05_10M</strain>
    </source>
</reference>
<dbReference type="Proteomes" id="UP000693946">
    <property type="component" value="Linkage Group LG16"/>
</dbReference>